<comment type="caution">
    <text evidence="5">The sequence shown here is derived from an EMBL/GenBank/DDBJ whole genome shotgun (WGS) entry which is preliminary data.</text>
</comment>
<evidence type="ECO:0000259" key="4">
    <source>
        <dbReference type="SMART" id="SM01043"/>
    </source>
</evidence>
<keyword evidence="6" id="KW-1185">Reference proteome</keyword>
<reference evidence="5 6" key="1">
    <citation type="submission" date="2021-10" db="EMBL/GenBank/DDBJ databases">
        <title>Lutispora strain m25 sp. nov., a thermophilic, non-spore-forming bacterium isolated from a lab-scale methanogenic bioreactor digesting anaerobic sludge.</title>
        <authorList>
            <person name="El Houari A."/>
            <person name="Mcdonald J."/>
        </authorList>
    </citation>
    <scope>NUCLEOTIDE SEQUENCE [LARGE SCALE GENOMIC DNA]</scope>
    <source>
        <strain evidence="6">m25</strain>
    </source>
</reference>
<dbReference type="Pfam" id="PF13181">
    <property type="entry name" value="TPR_8"/>
    <property type="match status" value="2"/>
</dbReference>
<name>A0ABT1NEV2_9FIRM</name>
<dbReference type="SMART" id="SM01043">
    <property type="entry name" value="BTAD"/>
    <property type="match status" value="1"/>
</dbReference>
<proteinExistence type="predicted"/>
<dbReference type="Pfam" id="PF03704">
    <property type="entry name" value="BTAD"/>
    <property type="match status" value="1"/>
</dbReference>
<dbReference type="SMART" id="SM00028">
    <property type="entry name" value="TPR"/>
    <property type="match status" value="4"/>
</dbReference>
<dbReference type="RefSeq" id="WP_255226390.1">
    <property type="nucleotide sequence ID" value="NZ_JAJEKE010000002.1"/>
</dbReference>
<protein>
    <submittedName>
        <fullName evidence="5">AAA family ATPase</fullName>
    </submittedName>
</protein>
<dbReference type="Gene3D" id="3.40.50.300">
    <property type="entry name" value="P-loop containing nucleotide triphosphate hydrolases"/>
    <property type="match status" value="1"/>
</dbReference>
<keyword evidence="3" id="KW-0802">TPR repeat</keyword>
<dbReference type="InterPro" id="IPR011990">
    <property type="entry name" value="TPR-like_helical_dom_sf"/>
</dbReference>
<dbReference type="PANTHER" id="PTHR16305">
    <property type="entry name" value="TESTICULAR SOLUBLE ADENYLYL CYCLASE"/>
    <property type="match status" value="1"/>
</dbReference>
<dbReference type="Pfam" id="PF13191">
    <property type="entry name" value="AAA_16"/>
    <property type="match status" value="1"/>
</dbReference>
<evidence type="ECO:0000313" key="5">
    <source>
        <dbReference type="EMBL" id="MCQ1528876.1"/>
    </source>
</evidence>
<gene>
    <name evidence="5" type="ORF">LJD61_04860</name>
</gene>
<dbReference type="InterPro" id="IPR027417">
    <property type="entry name" value="P-loop_NTPase"/>
</dbReference>
<dbReference type="InterPro" id="IPR036388">
    <property type="entry name" value="WH-like_DNA-bd_sf"/>
</dbReference>
<dbReference type="PANTHER" id="PTHR16305:SF28">
    <property type="entry name" value="GUANYLATE CYCLASE DOMAIN-CONTAINING PROTEIN"/>
    <property type="match status" value="1"/>
</dbReference>
<accession>A0ABT1NEV2</accession>
<dbReference type="PROSITE" id="PS50005">
    <property type="entry name" value="TPR"/>
    <property type="match status" value="1"/>
</dbReference>
<dbReference type="Gene3D" id="1.25.40.10">
    <property type="entry name" value="Tetratricopeptide repeat domain"/>
    <property type="match status" value="3"/>
</dbReference>
<evidence type="ECO:0000256" key="1">
    <source>
        <dbReference type="ARBA" id="ARBA00022741"/>
    </source>
</evidence>
<evidence type="ECO:0000256" key="3">
    <source>
        <dbReference type="PROSITE-ProRule" id="PRU00339"/>
    </source>
</evidence>
<organism evidence="5 6">
    <name type="scientific">Lutispora saccharofermentans</name>
    <dbReference type="NCBI Taxonomy" id="3024236"/>
    <lineage>
        <taxon>Bacteria</taxon>
        <taxon>Bacillati</taxon>
        <taxon>Bacillota</taxon>
        <taxon>Clostridia</taxon>
        <taxon>Lutisporales</taxon>
        <taxon>Lutisporaceae</taxon>
        <taxon>Lutispora</taxon>
    </lineage>
</organism>
<feature type="domain" description="Bacterial transcriptional activator" evidence="4">
    <location>
        <begin position="97"/>
        <end position="230"/>
    </location>
</feature>
<feature type="repeat" description="TPR" evidence="3">
    <location>
        <begin position="839"/>
        <end position="872"/>
    </location>
</feature>
<keyword evidence="1" id="KW-0547">Nucleotide-binding</keyword>
<sequence>MNRIYVHFFGTPMIYLDENRTSFPFKKAEALFYYLVIKKRALKDELSALFWPDIESEKARKNLRNSIYNIRNILGKDVLLSPQKDFAALNPEIEIQTDIEIFASTNSKEALFLYKGEFLEGFFIKDSDRFDSWVFEQRDYYNELYKSKLDNIIKGSINKKDYKDARQYLKQYISTDEFNEEAYRTLMKVYAKEGLINEALDLYGKLKYRLETELSVKPDAETAMLYKRLLEAKNHRPAYLRTNGGNFFYGRLRELSLMQDLFASFLNNINAQSFILIGEAGVGKTALLQHFLNKIDTKDMILLRTDCNANEEKYSLRAWTPILAKIIKVYGKKNMKIPEAWVNIIASLFPGVLENVENYRNEALLNPSAIAYGIVEEIMSGILSALSRENKLLVIIEDIQWIDSLSLSIISKIISVDKNKKILFIMTSRNEYLKRTSYFVSELSRHHLITKFEIQRFTRNEVAELSAATLPQGMADKELTDKIYAETEGNAFFITECLNLLKSGEGLTALSRGMEAILSTRISYLSDEAQKILNILSVFFSHINFDLVLSLSDKNELELSDIMEELQNKFIIEEISSDHSGYPCYRFTHAKIREFVYSKLSSSKKSIMHNKAGLIIETGLKNEFTDSSIYPLLIYHFTNGGNKAKALYYRVKLIYTYFPLKNELFPTLNDIYLGINYCYMTQRDMDNHIKEINALIEEIRIEGGNLENQYGTDMMVMHIKGQYCIWQGDYRNGTGYINKMIQLSDKIHNVEYAVKGYQQMVYYGIQINNAKTVAFYSNKILDAAKEHNIEELIGIAYRFLGVYNSMILDFEEAKSFFRRSISLFKKLELRGKHYTLSIAACFNYIGEINRREKNYTKAIECFEKSIKLCEQKNIFIGLQVFYTNAGRAAFDMEDYSKAKAYLVKALDYCKNCNFLGSQSIANGIMCMVYINEGKYDAALDSFVKANEYAGRYKNDDIYKLLNDIKSRIQDMMLADVQLKNVFYHRLS</sequence>
<dbReference type="PROSITE" id="PS51375">
    <property type="entry name" value="PPR"/>
    <property type="match status" value="1"/>
</dbReference>
<dbReference type="InterPro" id="IPR005158">
    <property type="entry name" value="BTAD"/>
</dbReference>
<dbReference type="SUPFAM" id="SSF48452">
    <property type="entry name" value="TPR-like"/>
    <property type="match status" value="2"/>
</dbReference>
<dbReference type="SUPFAM" id="SSF52540">
    <property type="entry name" value="P-loop containing nucleoside triphosphate hydrolases"/>
    <property type="match status" value="1"/>
</dbReference>
<dbReference type="Gene3D" id="1.10.10.10">
    <property type="entry name" value="Winged helix-like DNA-binding domain superfamily/Winged helix DNA-binding domain"/>
    <property type="match status" value="1"/>
</dbReference>
<evidence type="ECO:0000256" key="2">
    <source>
        <dbReference type="ARBA" id="ARBA00022840"/>
    </source>
</evidence>
<evidence type="ECO:0000313" key="6">
    <source>
        <dbReference type="Proteomes" id="UP001651880"/>
    </source>
</evidence>
<dbReference type="EMBL" id="JAJEKE010000002">
    <property type="protein sequence ID" value="MCQ1528876.1"/>
    <property type="molecule type" value="Genomic_DNA"/>
</dbReference>
<dbReference type="InterPro" id="IPR019734">
    <property type="entry name" value="TPR_rpt"/>
</dbReference>
<dbReference type="Proteomes" id="UP001651880">
    <property type="component" value="Unassembled WGS sequence"/>
</dbReference>
<dbReference type="InterPro" id="IPR002885">
    <property type="entry name" value="PPR_rpt"/>
</dbReference>
<dbReference type="InterPro" id="IPR041664">
    <property type="entry name" value="AAA_16"/>
</dbReference>
<keyword evidence="2" id="KW-0067">ATP-binding</keyword>